<name>Q3SFJ3_THIDA</name>
<evidence type="ECO:0000313" key="2">
    <source>
        <dbReference type="EMBL" id="AAZ98616.1"/>
    </source>
</evidence>
<dbReference type="EMBL" id="CP000116">
    <property type="protein sequence ID" value="AAZ98616.1"/>
    <property type="molecule type" value="Genomic_DNA"/>
</dbReference>
<dbReference type="RefSeq" id="WP_011313175.1">
    <property type="nucleotide sequence ID" value="NC_007404.1"/>
</dbReference>
<dbReference type="Gene3D" id="2.60.120.1140">
    <property type="entry name" value="Protein of unknown function DUF192"/>
    <property type="match status" value="1"/>
</dbReference>
<feature type="signal peptide" evidence="1">
    <location>
        <begin position="1"/>
        <end position="25"/>
    </location>
</feature>
<dbReference type="PANTHER" id="PTHR37953">
    <property type="entry name" value="UPF0127 PROTEIN MJ1496"/>
    <property type="match status" value="1"/>
</dbReference>
<organism evidence="2 3">
    <name type="scientific">Thiobacillus denitrificans (strain ATCC 25259 / T1)</name>
    <dbReference type="NCBI Taxonomy" id="292415"/>
    <lineage>
        <taxon>Bacteria</taxon>
        <taxon>Pseudomonadati</taxon>
        <taxon>Pseudomonadota</taxon>
        <taxon>Betaproteobacteria</taxon>
        <taxon>Nitrosomonadales</taxon>
        <taxon>Thiobacillaceae</taxon>
        <taxon>Thiobacillus</taxon>
    </lineage>
</organism>
<dbReference type="AlphaFoldDB" id="Q3SFJ3"/>
<reference evidence="2 3" key="1">
    <citation type="journal article" date="2006" name="J. Bacteriol.">
        <title>The genome sequence of the obligately chemolithoautotrophic, facultatively anaerobic bacterium Thiobacillus denitrificans.</title>
        <authorList>
            <person name="Beller H.R."/>
            <person name="Chain P.S."/>
            <person name="Letain T.E."/>
            <person name="Chakicherla A."/>
            <person name="Larimer F.W."/>
            <person name="Richardson P.M."/>
            <person name="Coleman M.A."/>
            <person name="Wood A.P."/>
            <person name="Kelly D.P."/>
        </authorList>
    </citation>
    <scope>NUCLEOTIDE SEQUENCE [LARGE SCALE GENOMIC DNA]</scope>
    <source>
        <strain evidence="2 3">ATCC 25259</strain>
    </source>
</reference>
<dbReference type="eggNOG" id="COG1430">
    <property type="taxonomic scope" value="Bacteria"/>
</dbReference>
<proteinExistence type="predicted"/>
<gene>
    <name evidence="2" type="ordered locus">Tbd_2663</name>
</gene>
<evidence type="ECO:0000313" key="3">
    <source>
        <dbReference type="Proteomes" id="UP000008291"/>
    </source>
</evidence>
<sequence>MRSSRVLRQAGGVAFALLLAGAADAGGDSATLRVGPHVFEVEVAATPRARQRGLMGRTHLAADRGMLFVFEQPGRHCFWMRDTPLPLSIAFIDAAGRIANLADMAPRSETPHCPKREVRYALEVRQGEFRRRGIQPQMRVDGLPR</sequence>
<dbReference type="STRING" id="292415.Tbd_2663"/>
<dbReference type="InterPro" id="IPR038695">
    <property type="entry name" value="Saro_0823-like_sf"/>
</dbReference>
<dbReference type="HOGENOM" id="CLU_097039_0_1_4"/>
<dbReference type="Pfam" id="PF02643">
    <property type="entry name" value="DUF192"/>
    <property type="match status" value="1"/>
</dbReference>
<evidence type="ECO:0000256" key="1">
    <source>
        <dbReference type="SAM" id="SignalP"/>
    </source>
</evidence>
<dbReference type="PANTHER" id="PTHR37953:SF1">
    <property type="entry name" value="UPF0127 PROTEIN MJ1496"/>
    <property type="match status" value="1"/>
</dbReference>
<dbReference type="KEGG" id="tbd:Tbd_2663"/>
<dbReference type="Proteomes" id="UP000008291">
    <property type="component" value="Chromosome"/>
</dbReference>
<accession>Q3SFJ3</accession>
<protein>
    <submittedName>
        <fullName evidence="2">Exported protein</fullName>
    </submittedName>
</protein>
<feature type="chain" id="PRO_5004228737" evidence="1">
    <location>
        <begin position="26"/>
        <end position="145"/>
    </location>
</feature>
<keyword evidence="3" id="KW-1185">Reference proteome</keyword>
<dbReference type="InterPro" id="IPR003795">
    <property type="entry name" value="DUF192"/>
</dbReference>
<dbReference type="OrthoDB" id="5526466at2"/>
<keyword evidence="1" id="KW-0732">Signal</keyword>